<dbReference type="GO" id="GO:0016757">
    <property type="term" value="F:glycosyltransferase activity"/>
    <property type="evidence" value="ECO:0007669"/>
    <property type="project" value="InterPro"/>
</dbReference>
<dbReference type="Pfam" id="PF00534">
    <property type="entry name" value="Glycos_transf_1"/>
    <property type="match status" value="1"/>
</dbReference>
<organism evidence="2 3">
    <name type="scientific">Arthrospiribacter ruber</name>
    <dbReference type="NCBI Taxonomy" id="2487934"/>
    <lineage>
        <taxon>Bacteria</taxon>
        <taxon>Pseudomonadati</taxon>
        <taxon>Bacteroidota</taxon>
        <taxon>Cytophagia</taxon>
        <taxon>Cytophagales</taxon>
        <taxon>Cyclobacteriaceae</taxon>
        <taxon>Arthrospiribacter</taxon>
    </lineage>
</organism>
<keyword evidence="3" id="KW-1185">Reference proteome</keyword>
<evidence type="ECO:0000259" key="1">
    <source>
        <dbReference type="Pfam" id="PF00534"/>
    </source>
</evidence>
<evidence type="ECO:0000313" key="2">
    <source>
        <dbReference type="EMBL" id="MBW3466373.1"/>
    </source>
</evidence>
<feature type="domain" description="Glycosyl transferase family 1" evidence="1">
    <location>
        <begin position="207"/>
        <end position="356"/>
    </location>
</feature>
<dbReference type="InterPro" id="IPR001296">
    <property type="entry name" value="Glyco_trans_1"/>
</dbReference>
<accession>A0A951IVN1</accession>
<name>A0A951IVN1_9BACT</name>
<dbReference type="AlphaFoldDB" id="A0A951IVN1"/>
<proteinExistence type="predicted"/>
<evidence type="ECO:0000313" key="3">
    <source>
        <dbReference type="Proteomes" id="UP000727490"/>
    </source>
</evidence>
<gene>
    <name evidence="2" type="ORF">EGN73_00910</name>
</gene>
<comment type="caution">
    <text evidence="2">The sequence shown here is derived from an EMBL/GenBank/DDBJ whole genome shotgun (WGS) entry which is preliminary data.</text>
</comment>
<dbReference type="CDD" id="cd03801">
    <property type="entry name" value="GT4_PimA-like"/>
    <property type="match status" value="1"/>
</dbReference>
<protein>
    <submittedName>
        <fullName evidence="2">Glycosyltransferase family 1 protein</fullName>
    </submittedName>
</protein>
<reference evidence="2 3" key="1">
    <citation type="journal article" date="2020" name="Syst. Appl. Microbiol.">
        <title>Arthrospiribacter ruber gen. nov., sp. nov., a novel bacterium isolated from Arthrospira cultures.</title>
        <authorList>
            <person name="Waleron M."/>
            <person name="Misztak A."/>
            <person name="Waleron M.M."/>
            <person name="Furmaniak M."/>
            <person name="Mrozik A."/>
            <person name="Waleron K."/>
        </authorList>
    </citation>
    <scope>NUCLEOTIDE SEQUENCE [LARGE SCALE GENOMIC DNA]</scope>
    <source>
        <strain evidence="2 3">DPMB0001</strain>
    </source>
</reference>
<dbReference type="EMBL" id="RPHB01000001">
    <property type="protein sequence ID" value="MBW3466373.1"/>
    <property type="molecule type" value="Genomic_DNA"/>
</dbReference>
<sequence length="381" mass="43153">MGGKQVSNFLIVTHVPHVLRNGQYWAYGPYVKEMNIWLKQVKGVTIVAPLSNDEEPDPIDLSYQHAQINFESVKGFDLIGVQSILKALLNVPFIMVKLCYQMNRADHIHLRCPGNMGMLGAIAQLFFPKKSKTVKYAANWDPKSRQPFTYKLQQKLVSNTVLSKNISVLTYGDWEPGNPNLIPFFTASYSEKEMEACKPRILQKNLPIRLIFVGGLQKAKNPMLSLRTCKVLVEKGYSVLLDFYGQGPELDSLKRYTLENELVDVVSFHGNVPAREVKNGFQNAHFLIFVSESEGWPKVVAESMFWACLPLTSPVSCVPYMLGNDLRGDLVGDDVEEIASKIENYLESPKTYTVKAMNAMKWSRKFTLEKFESEIINILSN</sequence>
<dbReference type="Proteomes" id="UP000727490">
    <property type="component" value="Unassembled WGS sequence"/>
</dbReference>
<dbReference type="PANTHER" id="PTHR12526">
    <property type="entry name" value="GLYCOSYLTRANSFERASE"/>
    <property type="match status" value="1"/>
</dbReference>
<dbReference type="RefSeq" id="WP_219286178.1">
    <property type="nucleotide sequence ID" value="NZ_RPHB01000001.1"/>
</dbReference>